<organism evidence="3 4">
    <name type="scientific">Spodoptera exigua</name>
    <name type="common">Beet armyworm</name>
    <name type="synonym">Noctua fulgens</name>
    <dbReference type="NCBI Taxonomy" id="7107"/>
    <lineage>
        <taxon>Eukaryota</taxon>
        <taxon>Metazoa</taxon>
        <taxon>Ecdysozoa</taxon>
        <taxon>Arthropoda</taxon>
        <taxon>Hexapoda</taxon>
        <taxon>Insecta</taxon>
        <taxon>Pterygota</taxon>
        <taxon>Neoptera</taxon>
        <taxon>Endopterygota</taxon>
        <taxon>Lepidoptera</taxon>
        <taxon>Glossata</taxon>
        <taxon>Ditrysia</taxon>
        <taxon>Noctuoidea</taxon>
        <taxon>Noctuidae</taxon>
        <taxon>Amphipyrinae</taxon>
        <taxon>Spodoptera</taxon>
    </lineage>
</organism>
<comment type="caution">
    <text evidence="3">The sequence shown here is derived from an EMBL/GenBank/DDBJ whole genome shotgun (WGS) entry which is preliminary data.</text>
</comment>
<dbReference type="Proteomes" id="UP000648187">
    <property type="component" value="Unassembled WGS sequence"/>
</dbReference>
<dbReference type="EMBL" id="JACKWZ010000546">
    <property type="protein sequence ID" value="KAF9406815.1"/>
    <property type="molecule type" value="Genomic_DNA"/>
</dbReference>
<accession>A0A835KZ48</accession>
<dbReference type="PANTHER" id="PTHR46599">
    <property type="entry name" value="PIGGYBAC TRANSPOSABLE ELEMENT-DERIVED PROTEIN 4"/>
    <property type="match status" value="1"/>
</dbReference>
<reference evidence="3" key="1">
    <citation type="submission" date="2020-08" db="EMBL/GenBank/DDBJ databases">
        <title>Spodoptera exigua strain:BAW_Kor-Di-RS1 Genome sequencing and assembly.</title>
        <authorList>
            <person name="Kim J."/>
            <person name="Nam H.Y."/>
            <person name="Kwon M."/>
            <person name="Choi J.H."/>
            <person name="Cho S.R."/>
            <person name="Kim G.-H."/>
        </authorList>
    </citation>
    <scope>NUCLEOTIDE SEQUENCE</scope>
    <source>
        <strain evidence="3">BAW_Kor-Di-RS1</strain>
        <tissue evidence="3">Whole-body</tissue>
    </source>
</reference>
<evidence type="ECO:0000256" key="1">
    <source>
        <dbReference type="SAM" id="MobiDB-lite"/>
    </source>
</evidence>
<protein>
    <recommendedName>
        <fullName evidence="2">PiggyBac transposable element-derived protein domain-containing protein</fullName>
    </recommendedName>
</protein>
<dbReference type="Pfam" id="PF13843">
    <property type="entry name" value="DDE_Tnp_1_7"/>
    <property type="match status" value="1"/>
</dbReference>
<proteinExistence type="predicted"/>
<keyword evidence="4" id="KW-1185">Reference proteome</keyword>
<evidence type="ECO:0000313" key="3">
    <source>
        <dbReference type="EMBL" id="KAF9406815.1"/>
    </source>
</evidence>
<feature type="region of interest" description="Disordered" evidence="1">
    <location>
        <begin position="209"/>
        <end position="244"/>
    </location>
</feature>
<evidence type="ECO:0000313" key="4">
    <source>
        <dbReference type="Proteomes" id="UP000648187"/>
    </source>
</evidence>
<evidence type="ECO:0000259" key="2">
    <source>
        <dbReference type="Pfam" id="PF13843"/>
    </source>
</evidence>
<feature type="domain" description="PiggyBac transposable element-derived protein" evidence="2">
    <location>
        <begin position="17"/>
        <end position="182"/>
    </location>
</feature>
<sequence length="244" mass="28405">MGIATLTEFKYMGKRGETETTTPTNVVMSLMEGYLEKGHTLYTDNWYTSIDLGRKLLDKETHLVGTLRKNRKYLPKDVINGKIKKGEFRAKENEDGITCMKWKDKRDVYLLSTKHSIGFKRTYKRDKEIIKPKIVVDYNNAKSSVDLSDQMIAYSTPLRKTIKWYRKLAVELLLNTALLNSYIIYKETMKSKIGIVEYRKKLCKYLTESGKENSNPDMPLTRNRRQKHELKKKEGPTSMASLNI</sequence>
<dbReference type="PANTHER" id="PTHR46599:SF3">
    <property type="entry name" value="PIGGYBAC TRANSPOSABLE ELEMENT-DERIVED PROTEIN 4"/>
    <property type="match status" value="1"/>
</dbReference>
<name>A0A835KZ48_SPOEX</name>
<dbReference type="AlphaFoldDB" id="A0A835KZ48"/>
<dbReference type="InterPro" id="IPR029526">
    <property type="entry name" value="PGBD"/>
</dbReference>
<gene>
    <name evidence="3" type="ORF">HW555_012954</name>
</gene>